<feature type="region of interest" description="Disordered" evidence="1">
    <location>
        <begin position="104"/>
        <end position="146"/>
    </location>
</feature>
<feature type="compositionally biased region" description="Acidic residues" evidence="1">
    <location>
        <begin position="133"/>
        <end position="146"/>
    </location>
</feature>
<dbReference type="InterPro" id="IPR011990">
    <property type="entry name" value="TPR-like_helical_dom_sf"/>
</dbReference>
<gene>
    <name evidence="3" type="ORF">AVDCRST_MAG93-4118</name>
</gene>
<keyword evidence="2" id="KW-0812">Transmembrane</keyword>
<reference evidence="3" key="1">
    <citation type="submission" date="2020-02" db="EMBL/GenBank/DDBJ databases">
        <authorList>
            <person name="Meier V. D."/>
        </authorList>
    </citation>
    <scope>NUCLEOTIDE SEQUENCE</scope>
    <source>
        <strain evidence="3">AVDCRST_MAG93</strain>
    </source>
</reference>
<name>A0A6J4K349_9CHLR</name>
<organism evidence="3">
    <name type="scientific">uncultured Chloroflexia bacterium</name>
    <dbReference type="NCBI Taxonomy" id="1672391"/>
    <lineage>
        <taxon>Bacteria</taxon>
        <taxon>Bacillati</taxon>
        <taxon>Chloroflexota</taxon>
        <taxon>Chloroflexia</taxon>
        <taxon>environmental samples</taxon>
    </lineage>
</organism>
<dbReference type="Gene3D" id="1.25.40.10">
    <property type="entry name" value="Tetratricopeptide repeat domain"/>
    <property type="match status" value="1"/>
</dbReference>
<accession>A0A6J4K349</accession>
<evidence type="ECO:0000313" key="3">
    <source>
        <dbReference type="EMBL" id="CAA9294039.1"/>
    </source>
</evidence>
<evidence type="ECO:0000256" key="2">
    <source>
        <dbReference type="SAM" id="Phobius"/>
    </source>
</evidence>
<sequence length="341" mass="35101">MADTESILQLGIEAARAGDKAEARELFRLVTREKPDSSQGWLWLAGVAEDRDEKRTALEHVIELDPTNDLARKGLAAMAGATTVAATTGKADSLATPTPLAEAATATSSAEAPVALSDEQDGVRTYNTPALPTDDDNWTPTFADDDFDLQDYQQPRASDDDEYEPGVVVEEEEERRGGIGWLPWALGLIAIALMVYLAFDFFRNNDNVAQTPGGVDSSVAIGTTSTSVEDGIAGGGTEATTTGGEAGGAPIAGTNIPGDAGVTAVPVEQTAVPGTGEQTVPPGDQVPPAEQTAPPAEQTAPPVEQPVAPAEQTAAPVEGGGTPAEQPTVIVVVPPDATVVP</sequence>
<protein>
    <recommendedName>
        <fullName evidence="4">Tetratricopeptide repeat protein</fullName>
    </recommendedName>
</protein>
<feature type="compositionally biased region" description="Acidic residues" evidence="1">
    <location>
        <begin position="159"/>
        <end position="171"/>
    </location>
</feature>
<feature type="non-terminal residue" evidence="3">
    <location>
        <position position="341"/>
    </location>
</feature>
<feature type="compositionally biased region" description="Low complexity" evidence="1">
    <location>
        <begin position="104"/>
        <end position="113"/>
    </location>
</feature>
<keyword evidence="2" id="KW-1133">Transmembrane helix</keyword>
<feature type="compositionally biased region" description="Low complexity" evidence="1">
    <location>
        <begin position="327"/>
        <end position="341"/>
    </location>
</feature>
<dbReference type="AlphaFoldDB" id="A0A6J4K349"/>
<keyword evidence="2" id="KW-0472">Membrane</keyword>
<feature type="transmembrane region" description="Helical" evidence="2">
    <location>
        <begin position="181"/>
        <end position="199"/>
    </location>
</feature>
<dbReference type="EMBL" id="CADCTR010001394">
    <property type="protein sequence ID" value="CAA9294039.1"/>
    <property type="molecule type" value="Genomic_DNA"/>
</dbReference>
<dbReference type="SUPFAM" id="SSF48452">
    <property type="entry name" value="TPR-like"/>
    <property type="match status" value="1"/>
</dbReference>
<proteinExistence type="predicted"/>
<feature type="region of interest" description="Disordered" evidence="1">
    <location>
        <begin position="273"/>
        <end position="341"/>
    </location>
</feature>
<feature type="region of interest" description="Disordered" evidence="1">
    <location>
        <begin position="152"/>
        <end position="171"/>
    </location>
</feature>
<evidence type="ECO:0000256" key="1">
    <source>
        <dbReference type="SAM" id="MobiDB-lite"/>
    </source>
</evidence>
<feature type="compositionally biased region" description="Low complexity" evidence="1">
    <location>
        <begin position="286"/>
        <end position="312"/>
    </location>
</feature>
<evidence type="ECO:0008006" key="4">
    <source>
        <dbReference type="Google" id="ProtNLM"/>
    </source>
</evidence>